<evidence type="ECO:0000313" key="3">
    <source>
        <dbReference type="Proteomes" id="UP001500668"/>
    </source>
</evidence>
<dbReference type="EMBL" id="BAAACA010000038">
    <property type="protein sequence ID" value="GAA0616586.1"/>
    <property type="molecule type" value="Genomic_DNA"/>
</dbReference>
<dbReference type="RefSeq" id="WP_344077551.1">
    <property type="nucleotide sequence ID" value="NZ_BAAACA010000038.1"/>
</dbReference>
<proteinExistence type="predicted"/>
<accession>A0ABP3RXC7</accession>
<keyword evidence="3" id="KW-1185">Reference proteome</keyword>
<evidence type="ECO:0000256" key="1">
    <source>
        <dbReference type="SAM" id="MobiDB-lite"/>
    </source>
</evidence>
<gene>
    <name evidence="2" type="ORF">GCM10010394_53360</name>
</gene>
<protein>
    <submittedName>
        <fullName evidence="2">Uncharacterized protein</fullName>
    </submittedName>
</protein>
<sequence length="356" mass="37452">MRRSVVVVYETCWSGDPRWEGALLFSSLAAAQRQAEHAYLRVAADGSGRDPLLAPGGGAGGLVWSRQEAGEARAYETWSLLDGGARTPVSISARPVHDGSELPATLTGWRSFSPPPDRGHHSRDRPAPCRRGAVQRALSPAAAPPHTAGAAVPHGGPGPAVSSVEELLARFRRHPDLSEAMYALCGFDLSCRDHGEVLTAASGAPVEGFAGDDVGGTYFLCGTDADQRAVVYASPEGEGGLIADSLGDALRIIIGLPGWQDCLRFSAGGSLTAMRAAAAYLENDLRRVEPQLTARRARLAGALSLDLPPVHLLLARLHDAVARTTPSYVLTAAQGYSYTSLFGTLTPSDNPGWRAS</sequence>
<reference evidence="3" key="1">
    <citation type="journal article" date="2019" name="Int. J. Syst. Evol. Microbiol.">
        <title>The Global Catalogue of Microorganisms (GCM) 10K type strain sequencing project: providing services to taxonomists for standard genome sequencing and annotation.</title>
        <authorList>
            <consortium name="The Broad Institute Genomics Platform"/>
            <consortium name="The Broad Institute Genome Sequencing Center for Infectious Disease"/>
            <person name="Wu L."/>
            <person name="Ma J."/>
        </authorList>
    </citation>
    <scope>NUCLEOTIDE SEQUENCE [LARGE SCALE GENOMIC DNA]</scope>
    <source>
        <strain evidence="3">JCM 5067</strain>
    </source>
</reference>
<comment type="caution">
    <text evidence="2">The sequence shown here is derived from an EMBL/GenBank/DDBJ whole genome shotgun (WGS) entry which is preliminary data.</text>
</comment>
<feature type="region of interest" description="Disordered" evidence="1">
    <location>
        <begin position="91"/>
        <end position="158"/>
    </location>
</feature>
<evidence type="ECO:0000313" key="2">
    <source>
        <dbReference type="EMBL" id="GAA0616586.1"/>
    </source>
</evidence>
<feature type="compositionally biased region" description="Low complexity" evidence="1">
    <location>
        <begin position="140"/>
        <end position="154"/>
    </location>
</feature>
<organism evidence="2 3">
    <name type="scientific">Streptomyces crystallinus</name>
    <dbReference type="NCBI Taxonomy" id="68191"/>
    <lineage>
        <taxon>Bacteria</taxon>
        <taxon>Bacillati</taxon>
        <taxon>Actinomycetota</taxon>
        <taxon>Actinomycetes</taxon>
        <taxon>Kitasatosporales</taxon>
        <taxon>Streptomycetaceae</taxon>
        <taxon>Streptomyces</taxon>
    </lineage>
</organism>
<dbReference type="Proteomes" id="UP001500668">
    <property type="component" value="Unassembled WGS sequence"/>
</dbReference>
<name>A0ABP3RXC7_9ACTN</name>